<dbReference type="InterPro" id="IPR020846">
    <property type="entry name" value="MFS_dom"/>
</dbReference>
<dbReference type="AlphaFoldDB" id="A0A1Z4LY48"/>
<evidence type="ECO:0000256" key="3">
    <source>
        <dbReference type="ARBA" id="ARBA00022475"/>
    </source>
</evidence>
<keyword evidence="3" id="KW-1003">Cell membrane</keyword>
<evidence type="ECO:0000313" key="10">
    <source>
        <dbReference type="Proteomes" id="UP000218418"/>
    </source>
</evidence>
<keyword evidence="4 7" id="KW-0812">Transmembrane</keyword>
<feature type="transmembrane region" description="Helical" evidence="7">
    <location>
        <begin position="244"/>
        <end position="268"/>
    </location>
</feature>
<dbReference type="SUPFAM" id="SSF103473">
    <property type="entry name" value="MFS general substrate transporter"/>
    <property type="match status" value="1"/>
</dbReference>
<evidence type="ECO:0000259" key="8">
    <source>
        <dbReference type="PROSITE" id="PS50850"/>
    </source>
</evidence>
<dbReference type="Pfam" id="PF07690">
    <property type="entry name" value="MFS_1"/>
    <property type="match status" value="1"/>
</dbReference>
<dbReference type="EMBL" id="AP018227">
    <property type="protein sequence ID" value="BAY86149.1"/>
    <property type="molecule type" value="Genomic_DNA"/>
</dbReference>
<feature type="transmembrane region" description="Helical" evidence="7">
    <location>
        <begin position="64"/>
        <end position="85"/>
    </location>
</feature>
<dbReference type="PANTHER" id="PTHR43266:SF2">
    <property type="entry name" value="MAJOR FACILITATOR SUPERFAMILY (MFS) PROFILE DOMAIN-CONTAINING PROTEIN"/>
    <property type="match status" value="1"/>
</dbReference>
<feature type="transmembrane region" description="Helical" evidence="7">
    <location>
        <begin position="156"/>
        <end position="178"/>
    </location>
</feature>
<feature type="transmembrane region" description="Helical" evidence="7">
    <location>
        <begin position="211"/>
        <end position="238"/>
    </location>
</feature>
<dbReference type="Proteomes" id="UP000218418">
    <property type="component" value="Chromosome"/>
</dbReference>
<sequence length="425" mass="46427">MIWIGQLASLLGSEMTNFALTIWAWEVTEQATPLSLILFFTQTPRIIAALFAGVLVDRMNRKKLMILGDLIAGFSTIAILILYLTKNLQIWHLYLSAAVNGLFGYLQTLAYSASLSLIVPKQHYSRATALNGIQMSGSYILAPALAGFFYTLMGLAGILAIDIFTFIIAISTLIFINIPQPKNNEVRHRNIKSQWQELTFGFRYLFRYPPLIAILIFWLGNNLIDGMNFAILTAMILARSNNDSTILSTLLTTFGIGGLLGGVTISIWGGSKRKIHGLLTGSAIWKLGLLTLSLALEIRFKMIAAFVSGFSSPFPSSSNQAIWLSKVEPDIQGRVFAARFLIAQIPTSLGAAIAGLLADHFFEPAMKTGGILAPIFGNIFGTQTGAGMALMISILSICGALIAFFGYAFPLLRDVEKTIPDWNVK</sequence>
<evidence type="ECO:0000256" key="2">
    <source>
        <dbReference type="ARBA" id="ARBA00022448"/>
    </source>
</evidence>
<dbReference type="InterPro" id="IPR036259">
    <property type="entry name" value="MFS_trans_sf"/>
</dbReference>
<keyword evidence="10" id="KW-1185">Reference proteome</keyword>
<feature type="transmembrane region" description="Helical" evidence="7">
    <location>
        <begin position="130"/>
        <end position="150"/>
    </location>
</feature>
<feature type="transmembrane region" description="Helical" evidence="7">
    <location>
        <begin position="91"/>
        <end position="118"/>
    </location>
</feature>
<dbReference type="CDD" id="cd06173">
    <property type="entry name" value="MFS_MefA_like"/>
    <property type="match status" value="1"/>
</dbReference>
<dbReference type="PANTHER" id="PTHR43266">
    <property type="entry name" value="MACROLIDE-EFFLUX PROTEIN"/>
    <property type="match status" value="1"/>
</dbReference>
<evidence type="ECO:0000256" key="6">
    <source>
        <dbReference type="ARBA" id="ARBA00023136"/>
    </source>
</evidence>
<evidence type="ECO:0000256" key="7">
    <source>
        <dbReference type="SAM" id="Phobius"/>
    </source>
</evidence>
<accession>A0A1Z4LY48</accession>
<feature type="transmembrane region" description="Helical" evidence="7">
    <location>
        <begin position="386"/>
        <end position="409"/>
    </location>
</feature>
<proteinExistence type="predicted"/>
<feature type="transmembrane region" description="Helical" evidence="7">
    <location>
        <begin position="336"/>
        <end position="358"/>
    </location>
</feature>
<dbReference type="GO" id="GO:0005886">
    <property type="term" value="C:plasma membrane"/>
    <property type="evidence" value="ECO:0007669"/>
    <property type="project" value="UniProtKB-SubCell"/>
</dbReference>
<name>A0A1Z4LY48_9CYAN</name>
<keyword evidence="6 7" id="KW-0472">Membrane</keyword>
<comment type="subcellular location">
    <subcellularLocation>
        <location evidence="1">Cell membrane</location>
        <topology evidence="1">Multi-pass membrane protein</topology>
    </subcellularLocation>
</comment>
<feature type="transmembrane region" description="Helical" evidence="7">
    <location>
        <begin position="34"/>
        <end position="57"/>
    </location>
</feature>
<keyword evidence="5 7" id="KW-1133">Transmembrane helix</keyword>
<organism evidence="9 10">
    <name type="scientific">Calothrix parasitica NIES-267</name>
    <dbReference type="NCBI Taxonomy" id="1973488"/>
    <lineage>
        <taxon>Bacteria</taxon>
        <taxon>Bacillati</taxon>
        <taxon>Cyanobacteriota</taxon>
        <taxon>Cyanophyceae</taxon>
        <taxon>Nostocales</taxon>
        <taxon>Calotrichaceae</taxon>
        <taxon>Calothrix</taxon>
    </lineage>
</organism>
<dbReference type="GO" id="GO:0022857">
    <property type="term" value="F:transmembrane transporter activity"/>
    <property type="evidence" value="ECO:0007669"/>
    <property type="project" value="InterPro"/>
</dbReference>
<evidence type="ECO:0000256" key="4">
    <source>
        <dbReference type="ARBA" id="ARBA00022692"/>
    </source>
</evidence>
<evidence type="ECO:0000313" key="9">
    <source>
        <dbReference type="EMBL" id="BAY86149.1"/>
    </source>
</evidence>
<evidence type="ECO:0000256" key="1">
    <source>
        <dbReference type="ARBA" id="ARBA00004651"/>
    </source>
</evidence>
<feature type="domain" description="Major facilitator superfamily (MFS) profile" evidence="8">
    <location>
        <begin position="1"/>
        <end position="411"/>
    </location>
</feature>
<gene>
    <name evidence="9" type="ORF">NIES267_56550</name>
</gene>
<protein>
    <submittedName>
        <fullName evidence="9">Major facilitator superfamily transporter</fullName>
    </submittedName>
</protein>
<reference evidence="9 10" key="1">
    <citation type="submission" date="2017-06" db="EMBL/GenBank/DDBJ databases">
        <title>Genome sequencing of cyanobaciteial culture collection at National Institute for Environmental Studies (NIES).</title>
        <authorList>
            <person name="Hirose Y."/>
            <person name="Shimura Y."/>
            <person name="Fujisawa T."/>
            <person name="Nakamura Y."/>
            <person name="Kawachi M."/>
        </authorList>
    </citation>
    <scope>NUCLEOTIDE SEQUENCE [LARGE SCALE GENOMIC DNA]</scope>
    <source>
        <strain evidence="9 10">NIES-267</strain>
    </source>
</reference>
<keyword evidence="2" id="KW-0813">Transport</keyword>
<dbReference type="InterPro" id="IPR011701">
    <property type="entry name" value="MFS"/>
</dbReference>
<dbReference type="PROSITE" id="PS50850">
    <property type="entry name" value="MFS"/>
    <property type="match status" value="1"/>
</dbReference>
<dbReference type="Gene3D" id="1.20.1250.20">
    <property type="entry name" value="MFS general substrate transporter like domains"/>
    <property type="match status" value="1"/>
</dbReference>
<evidence type="ECO:0000256" key="5">
    <source>
        <dbReference type="ARBA" id="ARBA00022989"/>
    </source>
</evidence>